<dbReference type="PATRIC" id="fig|1447256.3.peg.352"/>
<evidence type="ECO:0008006" key="3">
    <source>
        <dbReference type="Google" id="ProtNLM"/>
    </source>
</evidence>
<comment type="caution">
    <text evidence="1">The sequence shown here is derived from an EMBL/GenBank/DDBJ whole genome shotgun (WGS) entry which is preliminary data.</text>
</comment>
<dbReference type="EMBL" id="JAIQ01000050">
    <property type="protein sequence ID" value="KLE01878.1"/>
    <property type="molecule type" value="Genomic_DNA"/>
</dbReference>
<organism evidence="1 2">
    <name type="scientific">Aliarcobacter butzleri L348</name>
    <dbReference type="NCBI Taxonomy" id="1447256"/>
    <lineage>
        <taxon>Bacteria</taxon>
        <taxon>Pseudomonadati</taxon>
        <taxon>Campylobacterota</taxon>
        <taxon>Epsilonproteobacteria</taxon>
        <taxon>Campylobacterales</taxon>
        <taxon>Arcobacteraceae</taxon>
        <taxon>Aliarcobacter</taxon>
    </lineage>
</organism>
<sequence>MENKNVPAVKKQNTNVVAKSNNKVVAYLGDKKLEISTPLNIGDKDIKQITLREPKVKDLKAISHIHDELEQTTTLIANLGGFTLEEVENFPTHIYFKLSDLLKPFLHLA</sequence>
<gene>
    <name evidence="1" type="ORF">AA20_01835</name>
</gene>
<dbReference type="Proteomes" id="UP000035514">
    <property type="component" value="Unassembled WGS sequence"/>
</dbReference>
<dbReference type="Pfam" id="PF10109">
    <property type="entry name" value="Phage_TAC_7"/>
    <property type="match status" value="1"/>
</dbReference>
<dbReference type="InterPro" id="IPR019289">
    <property type="entry name" value="Phage_tail_E/E"/>
</dbReference>
<protein>
    <recommendedName>
        <fullName evidence="3">Phage tail assembly protein</fullName>
    </recommendedName>
</protein>
<accession>A0A0G9KCB9</accession>
<dbReference type="AlphaFoldDB" id="A0A0G9KCB9"/>
<evidence type="ECO:0000313" key="2">
    <source>
        <dbReference type="Proteomes" id="UP000035514"/>
    </source>
</evidence>
<dbReference type="RefSeq" id="WP_046996162.1">
    <property type="nucleotide sequence ID" value="NZ_JAIQ01000050.1"/>
</dbReference>
<reference evidence="1 2" key="1">
    <citation type="submission" date="2014-01" db="EMBL/GenBank/DDBJ databases">
        <title>Development of a Comparative Genomic Fingerprinting Assay for High Resolution Genotyping of Arcobacter butzleri.</title>
        <authorList>
            <person name="Webb A.L."/>
            <person name="Inglis G.D."/>
            <person name="Kruczkiewicz P."/>
            <person name="Selinger L.B."/>
            <person name="Taboada E.N."/>
        </authorList>
    </citation>
    <scope>NUCLEOTIDE SEQUENCE [LARGE SCALE GENOMIC DNA]</scope>
    <source>
        <strain evidence="1 2">L348</strain>
    </source>
</reference>
<proteinExistence type="predicted"/>
<name>A0A0G9KCB9_9BACT</name>
<evidence type="ECO:0000313" key="1">
    <source>
        <dbReference type="EMBL" id="KLE01878.1"/>
    </source>
</evidence>